<feature type="transmembrane region" description="Helical" evidence="10">
    <location>
        <begin position="33"/>
        <end position="56"/>
    </location>
</feature>
<dbReference type="AlphaFoldDB" id="A0A177YIM1"/>
<evidence type="ECO:0000256" key="2">
    <source>
        <dbReference type="ARBA" id="ARBA00022475"/>
    </source>
</evidence>
<keyword evidence="12" id="KW-1185">Reference proteome</keyword>
<comment type="activity regulation">
    <text evidence="10">Na(+) is not transported, but it plays an essential structural role and its presence is essential for fluoride channel function.</text>
</comment>
<name>A0A177YIM1_9NOCA</name>
<dbReference type="EMBL" id="LVHI01000010">
    <property type="protein sequence ID" value="OAK55436.1"/>
    <property type="molecule type" value="Genomic_DNA"/>
</dbReference>
<dbReference type="InterPro" id="IPR003691">
    <property type="entry name" value="FluC"/>
</dbReference>
<dbReference type="RefSeq" id="WP_068423735.1">
    <property type="nucleotide sequence ID" value="NZ_LVHI01000010.1"/>
</dbReference>
<organism evidence="11 12">
    <name type="scientific">Rhodococcoides kyotonense</name>
    <dbReference type="NCBI Taxonomy" id="398843"/>
    <lineage>
        <taxon>Bacteria</taxon>
        <taxon>Bacillati</taxon>
        <taxon>Actinomycetota</taxon>
        <taxon>Actinomycetes</taxon>
        <taxon>Mycobacteriales</taxon>
        <taxon>Nocardiaceae</taxon>
        <taxon>Rhodococcoides</taxon>
    </lineage>
</organism>
<protein>
    <recommendedName>
        <fullName evidence="10">Fluoride-specific ion channel FluC</fullName>
    </recommendedName>
</protein>
<dbReference type="NCBIfam" id="TIGR00494">
    <property type="entry name" value="crcB"/>
    <property type="match status" value="1"/>
</dbReference>
<reference evidence="11 12" key="1">
    <citation type="submission" date="2016-03" db="EMBL/GenBank/DDBJ databases">
        <title>Genome sequence of Rhodococcus kyotonensis KB10.</title>
        <authorList>
            <person name="Jeong H."/>
            <person name="Hong C.E."/>
            <person name="Jo S.H."/>
            <person name="Park J.M."/>
        </authorList>
    </citation>
    <scope>NUCLEOTIDE SEQUENCE [LARGE SCALE GENOMIC DNA]</scope>
    <source>
        <strain evidence="11 12">KB10</strain>
    </source>
</reference>
<dbReference type="HAMAP" id="MF_00454">
    <property type="entry name" value="FluC"/>
    <property type="match status" value="1"/>
</dbReference>
<evidence type="ECO:0000256" key="1">
    <source>
        <dbReference type="ARBA" id="ARBA00004651"/>
    </source>
</evidence>
<evidence type="ECO:0000256" key="4">
    <source>
        <dbReference type="ARBA" id="ARBA00022989"/>
    </source>
</evidence>
<evidence type="ECO:0000313" key="12">
    <source>
        <dbReference type="Proteomes" id="UP000077519"/>
    </source>
</evidence>
<keyword evidence="10" id="KW-0406">Ion transport</keyword>
<comment type="similarity">
    <text evidence="7 10">Belongs to the fluoride channel Fluc/FEX (TC 1.A.43) family.</text>
</comment>
<dbReference type="GO" id="GO:0062054">
    <property type="term" value="F:fluoride channel activity"/>
    <property type="evidence" value="ECO:0007669"/>
    <property type="project" value="UniProtKB-UniRule"/>
</dbReference>
<keyword evidence="2 10" id="KW-1003">Cell membrane</keyword>
<evidence type="ECO:0000313" key="11">
    <source>
        <dbReference type="EMBL" id="OAK55436.1"/>
    </source>
</evidence>
<comment type="catalytic activity">
    <reaction evidence="8">
        <text>fluoride(in) = fluoride(out)</text>
        <dbReference type="Rhea" id="RHEA:76159"/>
        <dbReference type="ChEBI" id="CHEBI:17051"/>
    </reaction>
    <physiologicalReaction direction="left-to-right" evidence="8">
        <dbReference type="Rhea" id="RHEA:76160"/>
    </physiologicalReaction>
</comment>
<dbReference type="GO" id="GO:0005886">
    <property type="term" value="C:plasma membrane"/>
    <property type="evidence" value="ECO:0007669"/>
    <property type="project" value="UniProtKB-SubCell"/>
</dbReference>
<dbReference type="PANTHER" id="PTHR28259:SF1">
    <property type="entry name" value="FLUORIDE EXPORT PROTEIN 1-RELATED"/>
    <property type="match status" value="1"/>
</dbReference>
<evidence type="ECO:0000256" key="8">
    <source>
        <dbReference type="ARBA" id="ARBA00035585"/>
    </source>
</evidence>
<dbReference type="GO" id="GO:0140114">
    <property type="term" value="P:cellular detoxification of fluoride"/>
    <property type="evidence" value="ECO:0007669"/>
    <property type="project" value="UniProtKB-UniRule"/>
</dbReference>
<keyword evidence="3 10" id="KW-0812">Transmembrane</keyword>
<keyword evidence="4 10" id="KW-1133">Transmembrane helix</keyword>
<keyword evidence="10" id="KW-0915">Sodium</keyword>
<dbReference type="PANTHER" id="PTHR28259">
    <property type="entry name" value="FLUORIDE EXPORT PROTEIN 1-RELATED"/>
    <property type="match status" value="1"/>
</dbReference>
<evidence type="ECO:0000256" key="7">
    <source>
        <dbReference type="ARBA" id="ARBA00035120"/>
    </source>
</evidence>
<proteinExistence type="inferred from homology"/>
<feature type="binding site" evidence="10">
    <location>
        <position position="76"/>
    </location>
    <ligand>
        <name>Na(+)</name>
        <dbReference type="ChEBI" id="CHEBI:29101"/>
        <note>structural</note>
    </ligand>
</feature>
<keyword evidence="10" id="KW-0813">Transport</keyword>
<feature type="binding site" evidence="10">
    <location>
        <position position="73"/>
    </location>
    <ligand>
        <name>Na(+)</name>
        <dbReference type="ChEBI" id="CHEBI:29101"/>
        <note>structural</note>
    </ligand>
</feature>
<accession>A0A177YIM1</accession>
<comment type="subcellular location">
    <subcellularLocation>
        <location evidence="1 10">Cell membrane</location>
        <topology evidence="1 10">Multi-pass membrane protein</topology>
    </subcellularLocation>
</comment>
<evidence type="ECO:0000256" key="9">
    <source>
        <dbReference type="ARBA" id="ARBA00049940"/>
    </source>
</evidence>
<comment type="function">
    <text evidence="9 10">Fluoride-specific ion channel. Important for reducing fluoride concentration in the cell, thus reducing its toxicity.</text>
</comment>
<gene>
    <name evidence="10" type="primary">fluC</name>
    <name evidence="10" type="synonym">crcB</name>
    <name evidence="11" type="ORF">A3K89_20115</name>
</gene>
<comment type="caution">
    <text evidence="10">Lacks conserved residue(s) required for the propagation of feature annotation.</text>
</comment>
<sequence length="120" mass="12014">MIVLALAIAGALGAVSRFTLDSVVRTKLHGAFPWATVAINISGSLLLGFVAGLVLFDGASSDLQTVVGTGFCGGYTTFSTASVETVRLMQQGRRLSALANAVATLVLSVGACAVGVAIAA</sequence>
<evidence type="ECO:0000256" key="6">
    <source>
        <dbReference type="ARBA" id="ARBA00023303"/>
    </source>
</evidence>
<evidence type="ECO:0000256" key="5">
    <source>
        <dbReference type="ARBA" id="ARBA00023136"/>
    </source>
</evidence>
<keyword evidence="6 10" id="KW-0407">Ion channel</keyword>
<evidence type="ECO:0000256" key="10">
    <source>
        <dbReference type="HAMAP-Rule" id="MF_00454"/>
    </source>
</evidence>
<feature type="transmembrane region" description="Helical" evidence="10">
    <location>
        <begin position="97"/>
        <end position="119"/>
    </location>
</feature>
<dbReference type="Pfam" id="PF02537">
    <property type="entry name" value="CRCB"/>
    <property type="match status" value="1"/>
</dbReference>
<dbReference type="GO" id="GO:0046872">
    <property type="term" value="F:metal ion binding"/>
    <property type="evidence" value="ECO:0007669"/>
    <property type="project" value="UniProtKB-KW"/>
</dbReference>
<evidence type="ECO:0000256" key="3">
    <source>
        <dbReference type="ARBA" id="ARBA00022692"/>
    </source>
</evidence>
<comment type="caution">
    <text evidence="11">The sequence shown here is derived from an EMBL/GenBank/DDBJ whole genome shotgun (WGS) entry which is preliminary data.</text>
</comment>
<keyword evidence="5 10" id="KW-0472">Membrane</keyword>
<dbReference type="Proteomes" id="UP000077519">
    <property type="component" value="Unassembled WGS sequence"/>
</dbReference>
<keyword evidence="10" id="KW-0479">Metal-binding</keyword>